<dbReference type="Pfam" id="PF21351">
    <property type="entry name" value="TetR_C_41"/>
    <property type="match status" value="1"/>
</dbReference>
<keyword evidence="1" id="KW-0805">Transcription regulation</keyword>
<evidence type="ECO:0000313" key="6">
    <source>
        <dbReference type="EMBL" id="OQO89294.1"/>
    </source>
</evidence>
<dbReference type="InterPro" id="IPR009057">
    <property type="entry name" value="Homeodomain-like_sf"/>
</dbReference>
<dbReference type="Proteomes" id="UP000192591">
    <property type="component" value="Unassembled WGS sequence"/>
</dbReference>
<keyword evidence="3" id="KW-0804">Transcription</keyword>
<dbReference type="InterPro" id="IPR023772">
    <property type="entry name" value="DNA-bd_HTH_TetR-type_CS"/>
</dbReference>
<keyword evidence="7" id="KW-1185">Reference proteome</keyword>
<dbReference type="PANTHER" id="PTHR30055">
    <property type="entry name" value="HTH-TYPE TRANSCRIPTIONAL REGULATOR RUTR"/>
    <property type="match status" value="1"/>
</dbReference>
<dbReference type="GO" id="GO:0003700">
    <property type="term" value="F:DNA-binding transcription factor activity"/>
    <property type="evidence" value="ECO:0007669"/>
    <property type="project" value="TreeGrafter"/>
</dbReference>
<dbReference type="Gene3D" id="1.10.357.10">
    <property type="entry name" value="Tetracycline Repressor, domain 2"/>
    <property type="match status" value="1"/>
</dbReference>
<dbReference type="InterPro" id="IPR050109">
    <property type="entry name" value="HTH-type_TetR-like_transc_reg"/>
</dbReference>
<dbReference type="AlphaFoldDB" id="A0A1V8ZX87"/>
<proteinExistence type="predicted"/>
<protein>
    <submittedName>
        <fullName evidence="6">TetR family transcriptional regulator</fullName>
    </submittedName>
</protein>
<dbReference type="PROSITE" id="PS01081">
    <property type="entry name" value="HTH_TETR_1"/>
    <property type="match status" value="1"/>
</dbReference>
<organism evidence="6 7">
    <name type="scientific">Saccharomonospora piscinae</name>
    <dbReference type="NCBI Taxonomy" id="687388"/>
    <lineage>
        <taxon>Bacteria</taxon>
        <taxon>Bacillati</taxon>
        <taxon>Actinomycetota</taxon>
        <taxon>Actinomycetes</taxon>
        <taxon>Pseudonocardiales</taxon>
        <taxon>Pseudonocardiaceae</taxon>
        <taxon>Saccharomonospora</taxon>
    </lineage>
</organism>
<evidence type="ECO:0000256" key="1">
    <source>
        <dbReference type="ARBA" id="ARBA00023015"/>
    </source>
</evidence>
<comment type="caution">
    <text evidence="6">The sequence shown here is derived from an EMBL/GenBank/DDBJ whole genome shotgun (WGS) entry which is preliminary data.</text>
</comment>
<evidence type="ECO:0000256" key="2">
    <source>
        <dbReference type="ARBA" id="ARBA00023125"/>
    </source>
</evidence>
<name>A0A1V8ZX87_SACPI</name>
<dbReference type="PRINTS" id="PR00455">
    <property type="entry name" value="HTHTETR"/>
</dbReference>
<feature type="DNA-binding region" description="H-T-H motif" evidence="4">
    <location>
        <begin position="38"/>
        <end position="57"/>
    </location>
</feature>
<sequence length="208" mass="22655">MSVATARSRRDDYSESTRGALLDSAVALFTERGYAGTSLDEIARRSRVTKGALYHHFSGKQAIFEAAFDVVETEVKGRLEKILRGSQPPWDRALAGLRDFIAACLDPAYQRIALHEAPVVMGWQRWRDAEDRYSFGLIKEALQDLIDAGDVAAVPVDVTSRLLFGALCGAATDIANSAEPERVGAEIEQVVVALLHQVRLTAPPSESG</sequence>
<dbReference type="Pfam" id="PF00440">
    <property type="entry name" value="TetR_N"/>
    <property type="match status" value="1"/>
</dbReference>
<feature type="domain" description="HTH tetR-type" evidence="5">
    <location>
        <begin position="15"/>
        <end position="75"/>
    </location>
</feature>
<dbReference type="InterPro" id="IPR001647">
    <property type="entry name" value="HTH_TetR"/>
</dbReference>
<dbReference type="SUPFAM" id="SSF48498">
    <property type="entry name" value="Tetracyclin repressor-like, C-terminal domain"/>
    <property type="match status" value="1"/>
</dbReference>
<accession>A0A1V8ZX87</accession>
<evidence type="ECO:0000256" key="3">
    <source>
        <dbReference type="ARBA" id="ARBA00023163"/>
    </source>
</evidence>
<dbReference type="STRING" id="1962155.B1813_20285"/>
<dbReference type="GO" id="GO:0000976">
    <property type="term" value="F:transcription cis-regulatory region binding"/>
    <property type="evidence" value="ECO:0007669"/>
    <property type="project" value="TreeGrafter"/>
</dbReference>
<reference evidence="6 7" key="1">
    <citation type="submission" date="2017-02" db="EMBL/GenBank/DDBJ databases">
        <title>Draft genome of Saccharomonospora sp. 154.</title>
        <authorList>
            <person name="Alonso-Carmona G.S."/>
            <person name="De La Haba R."/>
            <person name="Vera-Gargallo B."/>
            <person name="Sandoval-Trujillo A.H."/>
            <person name="Ramirez-Duran N."/>
            <person name="Ventosa A."/>
        </authorList>
    </citation>
    <scope>NUCLEOTIDE SEQUENCE [LARGE SCALE GENOMIC DNA]</scope>
    <source>
        <strain evidence="6 7">LRS4.154</strain>
    </source>
</reference>
<dbReference type="PANTHER" id="PTHR30055:SF234">
    <property type="entry name" value="HTH-TYPE TRANSCRIPTIONAL REGULATOR BETI"/>
    <property type="match status" value="1"/>
</dbReference>
<evidence type="ECO:0000259" key="5">
    <source>
        <dbReference type="PROSITE" id="PS50977"/>
    </source>
</evidence>
<dbReference type="RefSeq" id="WP_081194655.1">
    <property type="nucleotide sequence ID" value="NZ_MWIH01000009.1"/>
</dbReference>
<evidence type="ECO:0000256" key="4">
    <source>
        <dbReference type="PROSITE-ProRule" id="PRU00335"/>
    </source>
</evidence>
<evidence type="ECO:0000313" key="7">
    <source>
        <dbReference type="Proteomes" id="UP000192591"/>
    </source>
</evidence>
<dbReference type="InterPro" id="IPR036271">
    <property type="entry name" value="Tet_transcr_reg_TetR-rel_C_sf"/>
</dbReference>
<keyword evidence="2 4" id="KW-0238">DNA-binding</keyword>
<dbReference type="SUPFAM" id="SSF46689">
    <property type="entry name" value="Homeodomain-like"/>
    <property type="match status" value="1"/>
</dbReference>
<dbReference type="InterPro" id="IPR049484">
    <property type="entry name" value="Rv0078-like_C"/>
</dbReference>
<dbReference type="PROSITE" id="PS50977">
    <property type="entry name" value="HTH_TETR_2"/>
    <property type="match status" value="1"/>
</dbReference>
<gene>
    <name evidence="6" type="ORF">B1813_20285</name>
</gene>
<dbReference type="EMBL" id="MWIH01000009">
    <property type="protein sequence ID" value="OQO89294.1"/>
    <property type="molecule type" value="Genomic_DNA"/>
</dbReference>